<feature type="non-terminal residue" evidence="13">
    <location>
        <position position="775"/>
    </location>
</feature>
<keyword evidence="8" id="KW-0539">Nucleus</keyword>
<evidence type="ECO:0000256" key="11">
    <source>
        <dbReference type="SAM" id="MobiDB-lite"/>
    </source>
</evidence>
<dbReference type="GO" id="GO:0000722">
    <property type="term" value="P:telomere maintenance via recombination"/>
    <property type="evidence" value="ECO:0007669"/>
    <property type="project" value="TreeGrafter"/>
</dbReference>
<dbReference type="GO" id="GO:0046872">
    <property type="term" value="F:metal ion binding"/>
    <property type="evidence" value="ECO:0007669"/>
    <property type="project" value="UniProtKB-KW"/>
</dbReference>
<comment type="cofactor">
    <cofactor evidence="1">
        <name>Zn(2+)</name>
        <dbReference type="ChEBI" id="CHEBI:29105"/>
    </cofactor>
</comment>
<dbReference type="Proteomes" id="UP000014680">
    <property type="component" value="Unassembled WGS sequence"/>
</dbReference>
<dbReference type="Pfam" id="PF13476">
    <property type="entry name" value="AAA_23"/>
    <property type="match status" value="1"/>
</dbReference>
<feature type="coiled-coil region" evidence="10">
    <location>
        <begin position="171"/>
        <end position="229"/>
    </location>
</feature>
<dbReference type="GO" id="GO:0000794">
    <property type="term" value="C:condensed nuclear chromosome"/>
    <property type="evidence" value="ECO:0007669"/>
    <property type="project" value="TreeGrafter"/>
</dbReference>
<dbReference type="Gene3D" id="3.40.50.300">
    <property type="entry name" value="P-loop containing nucleotide triphosphate hydrolases"/>
    <property type="match status" value="1"/>
</dbReference>
<organism evidence="13 14">
    <name type="scientific">Entamoeba invadens IP1</name>
    <dbReference type="NCBI Taxonomy" id="370355"/>
    <lineage>
        <taxon>Eukaryota</taxon>
        <taxon>Amoebozoa</taxon>
        <taxon>Evosea</taxon>
        <taxon>Archamoebae</taxon>
        <taxon>Mastigamoebida</taxon>
        <taxon>Entamoebidae</taxon>
        <taxon>Entamoeba</taxon>
    </lineage>
</organism>
<feature type="coiled-coil region" evidence="10">
    <location>
        <begin position="313"/>
        <end position="340"/>
    </location>
</feature>
<dbReference type="SUPFAM" id="SSF52540">
    <property type="entry name" value="P-loop containing nucleoside triphosphate hydrolases"/>
    <property type="match status" value="1"/>
</dbReference>
<feature type="region of interest" description="Disordered" evidence="11">
    <location>
        <begin position="427"/>
        <end position="447"/>
    </location>
</feature>
<comment type="catalytic activity">
    <reaction evidence="9">
        <text>ATP + H2O = ADP + phosphate + H(+)</text>
        <dbReference type="Rhea" id="RHEA:13065"/>
        <dbReference type="ChEBI" id="CHEBI:15377"/>
        <dbReference type="ChEBI" id="CHEBI:15378"/>
        <dbReference type="ChEBI" id="CHEBI:30616"/>
        <dbReference type="ChEBI" id="CHEBI:43474"/>
        <dbReference type="ChEBI" id="CHEBI:456216"/>
    </reaction>
</comment>
<accession>A0A0A1U5L0</accession>
<feature type="non-terminal residue" evidence="13">
    <location>
        <position position="1"/>
    </location>
</feature>
<dbReference type="VEuPathDB" id="AmoebaDB:EIN_526170"/>
<protein>
    <submittedName>
        <fullName evidence="13">DNA double-strand break repair Rad50 atpase</fullName>
    </submittedName>
</protein>
<dbReference type="RefSeq" id="XP_004256373.1">
    <property type="nucleotide sequence ID" value="XM_004256325.1"/>
</dbReference>
<evidence type="ECO:0000256" key="10">
    <source>
        <dbReference type="SAM" id="Coils"/>
    </source>
</evidence>
<evidence type="ECO:0000256" key="5">
    <source>
        <dbReference type="ARBA" id="ARBA00022454"/>
    </source>
</evidence>
<feature type="coiled-coil region" evidence="10">
    <location>
        <begin position="567"/>
        <end position="594"/>
    </location>
</feature>
<keyword evidence="7" id="KW-0862">Zinc</keyword>
<feature type="domain" description="Rad50/SbcC-type AAA" evidence="12">
    <location>
        <begin position="6"/>
        <end position="219"/>
    </location>
</feature>
<evidence type="ECO:0000256" key="6">
    <source>
        <dbReference type="ARBA" id="ARBA00022723"/>
    </source>
</evidence>
<evidence type="ECO:0000259" key="12">
    <source>
        <dbReference type="Pfam" id="PF13476"/>
    </source>
</evidence>
<evidence type="ECO:0000256" key="8">
    <source>
        <dbReference type="ARBA" id="ARBA00023242"/>
    </source>
</evidence>
<dbReference type="GO" id="GO:0051880">
    <property type="term" value="F:G-quadruplex DNA binding"/>
    <property type="evidence" value="ECO:0007669"/>
    <property type="project" value="TreeGrafter"/>
</dbReference>
<dbReference type="PANTHER" id="PTHR18867:SF12">
    <property type="entry name" value="DNA REPAIR PROTEIN RAD50"/>
    <property type="match status" value="1"/>
</dbReference>
<evidence type="ECO:0000313" key="14">
    <source>
        <dbReference type="Proteomes" id="UP000014680"/>
    </source>
</evidence>
<dbReference type="GO" id="GO:0070192">
    <property type="term" value="P:chromosome organization involved in meiotic cell cycle"/>
    <property type="evidence" value="ECO:0007669"/>
    <property type="project" value="TreeGrafter"/>
</dbReference>
<dbReference type="OMA" id="HRIEDNM"/>
<evidence type="ECO:0000256" key="4">
    <source>
        <dbReference type="ARBA" id="ARBA00009439"/>
    </source>
</evidence>
<dbReference type="PANTHER" id="PTHR18867">
    <property type="entry name" value="RAD50"/>
    <property type="match status" value="1"/>
</dbReference>
<evidence type="ECO:0000256" key="9">
    <source>
        <dbReference type="ARBA" id="ARBA00049360"/>
    </source>
</evidence>
<dbReference type="GO" id="GO:0007004">
    <property type="term" value="P:telomere maintenance via telomerase"/>
    <property type="evidence" value="ECO:0007669"/>
    <property type="project" value="TreeGrafter"/>
</dbReference>
<evidence type="ECO:0000256" key="7">
    <source>
        <dbReference type="ARBA" id="ARBA00022833"/>
    </source>
</evidence>
<comment type="subcellular location">
    <subcellularLocation>
        <location evidence="3">Chromosome</location>
    </subcellularLocation>
    <subcellularLocation>
        <location evidence="2">Nucleus</location>
    </subcellularLocation>
</comment>
<keyword evidence="10" id="KW-0175">Coiled coil</keyword>
<dbReference type="GO" id="GO:0016887">
    <property type="term" value="F:ATP hydrolysis activity"/>
    <property type="evidence" value="ECO:0007669"/>
    <property type="project" value="InterPro"/>
</dbReference>
<keyword evidence="5" id="KW-0158">Chromosome</keyword>
<comment type="similarity">
    <text evidence="4">Belongs to the SMC family. RAD50 subfamily.</text>
</comment>
<evidence type="ECO:0000256" key="1">
    <source>
        <dbReference type="ARBA" id="ARBA00001947"/>
    </source>
</evidence>
<dbReference type="InterPro" id="IPR027417">
    <property type="entry name" value="P-loop_NTPase"/>
</dbReference>
<dbReference type="InterPro" id="IPR038729">
    <property type="entry name" value="Rad50/SbcC_AAA"/>
</dbReference>
<proteinExistence type="inferred from homology"/>
<dbReference type="AlphaFoldDB" id="A0A0A1U5L0"/>
<dbReference type="EMBL" id="KB206604">
    <property type="protein sequence ID" value="ELP89602.1"/>
    <property type="molecule type" value="Genomic_DNA"/>
</dbReference>
<keyword evidence="6" id="KW-0479">Metal-binding</keyword>
<evidence type="ECO:0000256" key="3">
    <source>
        <dbReference type="ARBA" id="ARBA00004286"/>
    </source>
</evidence>
<feature type="region of interest" description="Disordered" evidence="11">
    <location>
        <begin position="642"/>
        <end position="671"/>
    </location>
</feature>
<dbReference type="GO" id="GO:0003691">
    <property type="term" value="F:double-stranded telomeric DNA binding"/>
    <property type="evidence" value="ECO:0007669"/>
    <property type="project" value="TreeGrafter"/>
</dbReference>
<dbReference type="GO" id="GO:0030870">
    <property type="term" value="C:Mre11 complex"/>
    <property type="evidence" value="ECO:0007669"/>
    <property type="project" value="TreeGrafter"/>
</dbReference>
<name>A0A0A1U5L0_ENTIV</name>
<dbReference type="GeneID" id="14888567"/>
<gene>
    <name evidence="13" type="ORF">EIN_526170</name>
</gene>
<dbReference type="OrthoDB" id="18797at2759"/>
<dbReference type="GO" id="GO:0006302">
    <property type="term" value="P:double-strand break repair"/>
    <property type="evidence" value="ECO:0007669"/>
    <property type="project" value="InterPro"/>
</dbReference>
<dbReference type="GO" id="GO:0043047">
    <property type="term" value="F:single-stranded telomeric DNA binding"/>
    <property type="evidence" value="ECO:0007669"/>
    <property type="project" value="TreeGrafter"/>
</dbReference>
<dbReference type="KEGG" id="eiv:EIN_526170"/>
<reference evidence="13 14" key="1">
    <citation type="submission" date="2012-10" db="EMBL/GenBank/DDBJ databases">
        <authorList>
            <person name="Zafar N."/>
            <person name="Inman J."/>
            <person name="Hall N."/>
            <person name="Lorenzi H."/>
            <person name="Caler E."/>
        </authorList>
    </citation>
    <scope>NUCLEOTIDE SEQUENCE [LARGE SCALE GENOMIC DNA]</scope>
    <source>
        <strain evidence="13 14">IP1</strain>
    </source>
</reference>
<keyword evidence="14" id="KW-1185">Reference proteome</keyword>
<sequence length="775" mass="88743">MTTFQKLEIAGIRSVDSHKPVEIEFFKPLTLIQGPNGAGKTTLIESLRFACTGVYPPNSQTGRLFLRDPNNSPTRKTEAYVKLKLKTVKGEEVDITRKASVSLENGKLKLTTKEVEILADGKEESKDFIGQTVETSNEMLSSVIFCHQEDASWPFEEGKKLKERFDEIFGTTKYSKLIEDTQKEIKDLKSQQKETEIKFVGVEKDFMTLKDIKDEIVELQGTADSYELKVGVCGEKATKIAERLKKASEDVRASQESAYKVDSYRTELSKIVQALNGVTVPPKQSQGELDALISEIDNEIENLRTTTIDTTKMSKLKTKKDELRQKIDEKTKELGVLNHEIDQQVEILSKIEKMLGKSDNPDLQIEETILKIENRKKEIEKSQNEDDEKLRTLQNEISEIERKQNESSKKRFEIEKNLRELQTQLKTKETTKDREKTNYEKSENEIEKMRKEQSEIVSKLQTIDMPDENDKNQAVKTVKREIDELDKEIGKAMENVKMQVVLGKLNEEQKKNEEILKNSESCVRNGDLQGTVDYYIETSKKNNKKLLDDKASKENLSKTRIVSSANIERLGAESQRLENEIRDLESEKNEFGDEIENGGTIDELKEMEKGIWATAAQLSAKAKSAGICPVCGNAHIDISSVEKKEKENSKKAKFGEKERNELSRLEGEEKRRKEVEKLLTEKRKELSEISQHYKNETENLRRTEQLEKEKIEEIAVVERELQEDDKKVEILKCAVEAKSKLAKIEESKLKLKINDTKSVETLSTMKKVANDKLNK</sequence>
<evidence type="ECO:0000256" key="2">
    <source>
        <dbReference type="ARBA" id="ARBA00004123"/>
    </source>
</evidence>
<evidence type="ECO:0000313" key="13">
    <source>
        <dbReference type="EMBL" id="ELP89602.1"/>
    </source>
</evidence>